<dbReference type="OrthoDB" id="9811127at2"/>
<name>A0A4S8P799_9HYPH</name>
<comment type="caution">
    <text evidence="2">The sequence shown here is derived from an EMBL/GenBank/DDBJ whole genome shotgun (WGS) entry which is preliminary data.</text>
</comment>
<sequence>MPDRNDDWIARRAYALWEEEGRPDGRDSDHWRAALTEYEAMLEASRVTTESADRRIAMAQARLNDDVTSPLEDGNASSALPRGKAS</sequence>
<keyword evidence="3" id="KW-1185">Reference proteome</keyword>
<organism evidence="2 3">
    <name type="scientific">Peteryoungia ipomoeae</name>
    <dbReference type="NCBI Taxonomy" id="1210932"/>
    <lineage>
        <taxon>Bacteria</taxon>
        <taxon>Pseudomonadati</taxon>
        <taxon>Pseudomonadota</taxon>
        <taxon>Alphaproteobacteria</taxon>
        <taxon>Hyphomicrobiales</taxon>
        <taxon>Rhizobiaceae</taxon>
        <taxon>Peteryoungia</taxon>
    </lineage>
</organism>
<dbReference type="Pfam" id="PF11154">
    <property type="entry name" value="DUF2934"/>
    <property type="match status" value="1"/>
</dbReference>
<dbReference type="EMBL" id="STGV01000002">
    <property type="protein sequence ID" value="THV23734.1"/>
    <property type="molecule type" value="Genomic_DNA"/>
</dbReference>
<proteinExistence type="predicted"/>
<gene>
    <name evidence="2" type="ORF">FAA97_07005</name>
</gene>
<reference evidence="2 3" key="1">
    <citation type="submission" date="2019-04" db="EMBL/GenBank/DDBJ databases">
        <title>Genome sequence of strain shin9-1.</title>
        <authorList>
            <person name="Gao J."/>
            <person name="Sun J."/>
        </authorList>
    </citation>
    <scope>NUCLEOTIDE SEQUENCE [LARGE SCALE GENOMIC DNA]</scope>
    <source>
        <strain evidence="3">shin9-1</strain>
    </source>
</reference>
<feature type="region of interest" description="Disordered" evidence="1">
    <location>
        <begin position="61"/>
        <end position="86"/>
    </location>
</feature>
<evidence type="ECO:0000313" key="3">
    <source>
        <dbReference type="Proteomes" id="UP000308828"/>
    </source>
</evidence>
<dbReference type="RefSeq" id="WP_136597832.1">
    <property type="nucleotide sequence ID" value="NZ_STGV01000002.1"/>
</dbReference>
<protein>
    <submittedName>
        <fullName evidence="2">DUF2934 domain-containing protein</fullName>
    </submittedName>
</protein>
<dbReference type="Proteomes" id="UP000308828">
    <property type="component" value="Unassembled WGS sequence"/>
</dbReference>
<evidence type="ECO:0000256" key="1">
    <source>
        <dbReference type="SAM" id="MobiDB-lite"/>
    </source>
</evidence>
<accession>A0A4S8P799</accession>
<evidence type="ECO:0000313" key="2">
    <source>
        <dbReference type="EMBL" id="THV23734.1"/>
    </source>
</evidence>
<dbReference type="InterPro" id="IPR021327">
    <property type="entry name" value="DUF2934"/>
</dbReference>
<dbReference type="AlphaFoldDB" id="A0A4S8P799"/>